<dbReference type="SUPFAM" id="SSF56112">
    <property type="entry name" value="Protein kinase-like (PK-like)"/>
    <property type="match status" value="1"/>
</dbReference>
<dbReference type="EMBL" id="UINC01187146">
    <property type="protein sequence ID" value="SVD99710.1"/>
    <property type="molecule type" value="Genomic_DNA"/>
</dbReference>
<dbReference type="PANTHER" id="PTHR21064">
    <property type="entry name" value="AMINOGLYCOSIDE PHOSPHOTRANSFERASE DOMAIN-CONTAINING PROTEIN-RELATED"/>
    <property type="match status" value="1"/>
</dbReference>
<dbReference type="InterPro" id="IPR011009">
    <property type="entry name" value="Kinase-like_dom_sf"/>
</dbReference>
<dbReference type="PANTHER" id="PTHR21064:SF6">
    <property type="entry name" value="AMINOGLYCOSIDE PHOSPHOTRANSFERASE DOMAIN-CONTAINING PROTEIN"/>
    <property type="match status" value="1"/>
</dbReference>
<dbReference type="InterPro" id="IPR050249">
    <property type="entry name" value="Pseudomonas-type_ThrB"/>
</dbReference>
<feature type="domain" description="Aminoglycoside phosphotransferase" evidence="2">
    <location>
        <begin position="2"/>
        <end position="191"/>
    </location>
</feature>
<organism evidence="3">
    <name type="scientific">marine metagenome</name>
    <dbReference type="NCBI Taxonomy" id="408172"/>
    <lineage>
        <taxon>unclassified sequences</taxon>
        <taxon>metagenomes</taxon>
        <taxon>ecological metagenomes</taxon>
    </lineage>
</organism>
<comment type="similarity">
    <text evidence="1">Belongs to the pseudomonas-type ThrB family.</text>
</comment>
<evidence type="ECO:0000256" key="1">
    <source>
        <dbReference type="ARBA" id="ARBA00038240"/>
    </source>
</evidence>
<gene>
    <name evidence="3" type="ORF">METZ01_LOCUS452564</name>
</gene>
<accession>A0A382ZWN5</accession>
<proteinExistence type="inferred from homology"/>
<evidence type="ECO:0000313" key="3">
    <source>
        <dbReference type="EMBL" id="SVD99710.1"/>
    </source>
</evidence>
<reference evidence="3" key="1">
    <citation type="submission" date="2018-05" db="EMBL/GenBank/DDBJ databases">
        <authorList>
            <person name="Lanie J.A."/>
            <person name="Ng W.-L."/>
            <person name="Kazmierczak K.M."/>
            <person name="Andrzejewski T.M."/>
            <person name="Davidsen T.M."/>
            <person name="Wayne K.J."/>
            <person name="Tettelin H."/>
            <person name="Glass J.I."/>
            <person name="Rusch D."/>
            <person name="Podicherti R."/>
            <person name="Tsui H.-C.T."/>
            <person name="Winkler M.E."/>
        </authorList>
    </citation>
    <scope>NUCLEOTIDE SEQUENCE</scope>
</reference>
<sequence>YLDFLRDSGIGVAPASRTKDGRHYFTVEAPEGPRALAVFEWAPGRKFSENMDEDVAISLGQIMADIHDVSVNFEPTKMRRTNHVSVIEENLPLVQRMVSDRPGEAEFYTSLTDLLIEAFGNVDPVKVPLGACHGDFHLNNVHIDDDDTIIYLDFDNAGWDYYVSDVMCFVWANEYCNQLPIYAQRFVEGYESKRPFSDAERAHIPLAILAKEFRLFTGSAMHVNAVGHAPLRFQDLDWFARSIRRHAEEAGIV</sequence>
<dbReference type="Gene3D" id="3.90.1200.10">
    <property type="match status" value="1"/>
</dbReference>
<dbReference type="InterPro" id="IPR002575">
    <property type="entry name" value="Aminoglycoside_PTrfase"/>
</dbReference>
<dbReference type="AlphaFoldDB" id="A0A382ZWN5"/>
<evidence type="ECO:0000259" key="2">
    <source>
        <dbReference type="Pfam" id="PF01636"/>
    </source>
</evidence>
<dbReference type="Pfam" id="PF01636">
    <property type="entry name" value="APH"/>
    <property type="match status" value="1"/>
</dbReference>
<name>A0A382ZWN5_9ZZZZ</name>
<feature type="non-terminal residue" evidence="3">
    <location>
        <position position="1"/>
    </location>
</feature>
<protein>
    <recommendedName>
        <fullName evidence="2">Aminoglycoside phosphotransferase domain-containing protein</fullName>
    </recommendedName>
</protein>
<dbReference type="GO" id="GO:0019202">
    <property type="term" value="F:amino acid kinase activity"/>
    <property type="evidence" value="ECO:0007669"/>
    <property type="project" value="TreeGrafter"/>
</dbReference>